<protein>
    <submittedName>
        <fullName evidence="1">Uncharacterized protein</fullName>
    </submittedName>
</protein>
<dbReference type="EMBL" id="QGMG01002306">
    <property type="protein sequence ID" value="TVY38251.1"/>
    <property type="molecule type" value="Genomic_DNA"/>
</dbReference>
<evidence type="ECO:0000313" key="2">
    <source>
        <dbReference type="Proteomes" id="UP000481288"/>
    </source>
</evidence>
<organism evidence="1 2">
    <name type="scientific">Lachnellula cervina</name>
    <dbReference type="NCBI Taxonomy" id="1316786"/>
    <lineage>
        <taxon>Eukaryota</taxon>
        <taxon>Fungi</taxon>
        <taxon>Dikarya</taxon>
        <taxon>Ascomycota</taxon>
        <taxon>Pezizomycotina</taxon>
        <taxon>Leotiomycetes</taxon>
        <taxon>Helotiales</taxon>
        <taxon>Lachnaceae</taxon>
        <taxon>Lachnellula</taxon>
    </lineage>
</organism>
<name>A0A7D8YJJ9_9HELO</name>
<sequence>MAVITSYKGEALLKEASLFLEVYSFMPYIDSIEKNPLSIKSLYYTNSRPRSPELAIKYLEKETEYSRNTKRALGAIKSTLSANNIDRFKDQPTTNLL</sequence>
<comment type="caution">
    <text evidence="1">The sequence shown here is derived from an EMBL/GenBank/DDBJ whole genome shotgun (WGS) entry which is preliminary data.</text>
</comment>
<proteinExistence type="predicted"/>
<dbReference type="AlphaFoldDB" id="A0A7D8YJJ9"/>
<keyword evidence="2" id="KW-1185">Reference proteome</keyword>
<dbReference type="Proteomes" id="UP000481288">
    <property type="component" value="Unassembled WGS sequence"/>
</dbReference>
<dbReference type="OrthoDB" id="3534924at2759"/>
<evidence type="ECO:0000313" key="1">
    <source>
        <dbReference type="EMBL" id="TVY38251.1"/>
    </source>
</evidence>
<gene>
    <name evidence="1" type="ORF">LCER1_G008793</name>
</gene>
<reference evidence="1 2" key="1">
    <citation type="submission" date="2018-05" db="EMBL/GenBank/DDBJ databases">
        <title>Whole genome sequencing for identification of molecular markers to develop diagnostic detection tools for the regulated plant pathogen Lachnellula willkommii.</title>
        <authorList>
            <person name="Giroux E."/>
            <person name="Bilodeau G."/>
        </authorList>
    </citation>
    <scope>NUCLEOTIDE SEQUENCE [LARGE SCALE GENOMIC DNA]</scope>
    <source>
        <strain evidence="1 2">CBS 625.97</strain>
    </source>
</reference>
<accession>A0A7D8YJJ9</accession>